<evidence type="ECO:0000313" key="6">
    <source>
        <dbReference type="Proteomes" id="UP000253915"/>
    </source>
</evidence>
<reference evidence="5 6" key="1">
    <citation type="journal article" date="2018" name="Elife">
        <title>Discovery and characterization of a prevalent human gut bacterial enzyme sufficient for the inactivation of a family of plant toxins.</title>
        <authorList>
            <person name="Koppel N."/>
            <person name="Bisanz J.E."/>
            <person name="Pandelia M.E."/>
            <person name="Turnbaugh P.J."/>
            <person name="Balskus E.P."/>
        </authorList>
    </citation>
    <scope>NUCLEOTIDE SEQUENCE [LARGE SCALE GENOMIC DNA]</scope>
    <source>
        <strain evidence="5 6">16A</strain>
    </source>
</reference>
<dbReference type="InterPro" id="IPR010090">
    <property type="entry name" value="Phage_tape_meas"/>
</dbReference>
<keyword evidence="2" id="KW-0175">Coiled coil</keyword>
<evidence type="ECO:0000259" key="4">
    <source>
        <dbReference type="Pfam" id="PF10145"/>
    </source>
</evidence>
<organism evidence="5 6">
    <name type="scientific">Eggerthella lenta</name>
    <name type="common">Eubacterium lentum</name>
    <dbReference type="NCBI Taxonomy" id="84112"/>
    <lineage>
        <taxon>Bacteria</taxon>
        <taxon>Bacillati</taxon>
        <taxon>Actinomycetota</taxon>
        <taxon>Coriobacteriia</taxon>
        <taxon>Eggerthellales</taxon>
        <taxon>Eggerthellaceae</taxon>
        <taxon>Eggerthella</taxon>
    </lineage>
</organism>
<evidence type="ECO:0000256" key="2">
    <source>
        <dbReference type="SAM" id="Coils"/>
    </source>
</evidence>
<dbReference type="PANTHER" id="PTHR37813:SF1">
    <property type="entry name" value="FELS-2 PROPHAGE PROTEIN"/>
    <property type="match status" value="1"/>
</dbReference>
<dbReference type="Gene3D" id="1.10.287.1490">
    <property type="match status" value="1"/>
</dbReference>
<comment type="caution">
    <text evidence="5">The sequence shown here is derived from an EMBL/GenBank/DDBJ whole genome shotgun (WGS) entry which is preliminary data.</text>
</comment>
<feature type="coiled-coil region" evidence="2">
    <location>
        <begin position="65"/>
        <end position="128"/>
    </location>
</feature>
<dbReference type="AlphaFoldDB" id="A0ABD7GHS4"/>
<feature type="domain" description="Phage tail tape measure protein" evidence="4">
    <location>
        <begin position="202"/>
        <end position="401"/>
    </location>
</feature>
<keyword evidence="1" id="KW-1188">Viral release from host cell</keyword>
<proteinExistence type="predicted"/>
<keyword evidence="3" id="KW-0472">Membrane</keyword>
<feature type="transmembrane region" description="Helical" evidence="3">
    <location>
        <begin position="493"/>
        <end position="518"/>
    </location>
</feature>
<protein>
    <submittedName>
        <fullName evidence="5">Phage tail tape measure protein</fullName>
    </submittedName>
</protein>
<dbReference type="SUPFAM" id="SSF57997">
    <property type="entry name" value="Tropomyosin"/>
    <property type="match status" value="1"/>
</dbReference>
<keyword evidence="3" id="KW-0812">Transmembrane</keyword>
<dbReference type="Proteomes" id="UP000253915">
    <property type="component" value="Unassembled WGS sequence"/>
</dbReference>
<dbReference type="NCBIfam" id="TIGR01760">
    <property type="entry name" value="tape_meas_TP901"/>
    <property type="match status" value="1"/>
</dbReference>
<evidence type="ECO:0000256" key="3">
    <source>
        <dbReference type="SAM" id="Phobius"/>
    </source>
</evidence>
<name>A0ABD7GHS4_EGGLN</name>
<accession>A0ABD7GHS4</accession>
<keyword evidence="3" id="KW-1133">Transmembrane helix</keyword>
<evidence type="ECO:0000313" key="5">
    <source>
        <dbReference type="EMBL" id="RDC37630.1"/>
    </source>
</evidence>
<sequence length="863" mass="88684">MATKYEGIVIELGADTSDLQSAMRQVNSAASKTQKELNQIKTALKFNPGNMTLLAQQTGQLSNKVEQTKDRLKVLRSQLQAMSQDQSKIGTDEWDKLQREIIQTESKLESYEAQLKQAERAQQSASTSLGQLSAKMQANADRFRDIGSSIRNVGVGMTAGLTVPLVAAGSQAVSTAATFDDAMSQVSGALGDAGADMDGLRTLALQLGADTVFSATEAGQAMVELAKGGLTEADIKSGALEASMNLAAAGGLELATAANATVQSMGAFGLAAGDASVIANALAGSANASSADVADLTQAMSQCSAQANLVGWDIQDTAAVLGMFADAGIQGSDAGTSLKTMLQRLAAPTDKAADAVAELGLQVRDQDGHMRSASEIAAELQTKLGGLSDAQRDAAMQTIFGSDASRAAAVMMTQGADGLAKYTEATHDATAAETMAAAQKGELSWAMENMEGAIESASIALGTALAPAIQAVAGFVGDLATWFSELDPSMQTVVAVALALVAALGPILTIVGMIIMALPGLTAGLSMVAGAISLPLAPIAAVVAAVGAVIAIIVYLWNTNSEFQAAVMNIWTEIQNLFATVMPIIQQIFEVVWPTIQAIVTGVLDTILAVVGTVFTAIADQISTILAMVTGVIQGAWDVISGIFQTVLGLIVGIVTGDFSMMQDGISSILNGITGIVTSVWNGIASTITNVVNTIASVVSDVFNGVSNTVGSIFGSIADTIGNAIGDAKNVVSDGLNAIANFFSGLHLEFPKFTLPHFTVSGSFSLNPPSIPTFGVEWYAKGGIINKPSVIGVGEAGAEAVMPLAKLPELMAEALQMVRGGSGGGTVIVQNMTVGKESDIRGVAQELYRLGQRAARVEGTVYA</sequence>
<dbReference type="PANTHER" id="PTHR37813">
    <property type="entry name" value="FELS-2 PROPHAGE PROTEIN"/>
    <property type="match status" value="1"/>
</dbReference>
<evidence type="ECO:0000256" key="1">
    <source>
        <dbReference type="ARBA" id="ARBA00022612"/>
    </source>
</evidence>
<feature type="transmembrane region" description="Helical" evidence="3">
    <location>
        <begin position="639"/>
        <end position="659"/>
    </location>
</feature>
<dbReference type="Gene3D" id="1.20.120.20">
    <property type="entry name" value="Apolipoprotein"/>
    <property type="match status" value="1"/>
</dbReference>
<dbReference type="Pfam" id="PF10145">
    <property type="entry name" value="PhageMin_Tail"/>
    <property type="match status" value="1"/>
</dbReference>
<dbReference type="EMBL" id="PPUQ01000011">
    <property type="protein sequence ID" value="RDC37630.1"/>
    <property type="molecule type" value="Genomic_DNA"/>
</dbReference>
<dbReference type="RefSeq" id="WP_114526802.1">
    <property type="nucleotide sequence ID" value="NZ_AP025575.1"/>
</dbReference>
<feature type="transmembrane region" description="Helical" evidence="3">
    <location>
        <begin position="530"/>
        <end position="557"/>
    </location>
</feature>
<dbReference type="GeneID" id="69512422"/>
<gene>
    <name evidence="5" type="ORF">C1853_09245</name>
</gene>